<organism evidence="6 7">
    <name type="scientific">Ambrosiozyma monospora</name>
    <name type="common">Yeast</name>
    <name type="synonym">Endomycopsis monosporus</name>
    <dbReference type="NCBI Taxonomy" id="43982"/>
    <lineage>
        <taxon>Eukaryota</taxon>
        <taxon>Fungi</taxon>
        <taxon>Dikarya</taxon>
        <taxon>Ascomycota</taxon>
        <taxon>Saccharomycotina</taxon>
        <taxon>Pichiomycetes</taxon>
        <taxon>Pichiales</taxon>
        <taxon>Pichiaceae</taxon>
        <taxon>Ambrosiozyma</taxon>
    </lineage>
</organism>
<feature type="compositionally biased region" description="Basic and acidic residues" evidence="4">
    <location>
        <begin position="288"/>
        <end position="300"/>
    </location>
</feature>
<dbReference type="Gene3D" id="1.10.287.110">
    <property type="entry name" value="DnaJ domain"/>
    <property type="match status" value="1"/>
</dbReference>
<keyword evidence="7" id="KW-1185">Reference proteome</keyword>
<name>A0A9W7DEV9_AMBMO</name>
<sequence length="435" mass="48875">MSLPALPKDFSGDFKPVAKYSAAIKRPVEPVGQYFLAHATRTLRGHTWSEYEKIEAQKNVKKVEETNDDDDFDTNQDPELLAHDPREWKECDLYAVLGLQKYRYKATEDQIIRAHRKQVLVHHPDKKSAKGGLNQDGFFKIIQKAYELMLDPTKRRQFDSVDKEADVLPPPKPKSKSKDDPLPYDFYKAWGPVFDSEARFSNKKPVPSLGTAESTKKEIDLFYKFWQNFDSWRSFEFLDEDVPDDTSNRDHKRYIEKKNNSARKKKKTEDNRRLADLVKRASLEDPRIKAFKKSEKEAKEAKKKQKNAGADKAAAEAKAKKEAEEKAAAEAALAASAAKVSNKKAKEAAKNAKKKNKRNIRNAVKDNGYFGASDKATIIDADVETLIDAFDDVKLGEVAGKVHGSDAATAKAALDAVAKELTASGKVSSLKYFGA</sequence>
<dbReference type="Pfam" id="PF00226">
    <property type="entry name" value="DnaJ"/>
    <property type="match status" value="1"/>
</dbReference>
<dbReference type="EMBL" id="BSXU01000945">
    <property type="protein sequence ID" value="GMG22184.1"/>
    <property type="molecule type" value="Genomic_DNA"/>
</dbReference>
<feature type="region of interest" description="Disordered" evidence="4">
    <location>
        <begin position="59"/>
        <end position="81"/>
    </location>
</feature>
<dbReference type="GO" id="GO:0005829">
    <property type="term" value="C:cytosol"/>
    <property type="evidence" value="ECO:0007669"/>
    <property type="project" value="TreeGrafter"/>
</dbReference>
<dbReference type="InterPro" id="IPR058871">
    <property type="entry name" value="Zuotin_N"/>
</dbReference>
<evidence type="ECO:0000313" key="6">
    <source>
        <dbReference type="EMBL" id="GMG22184.1"/>
    </source>
</evidence>
<dbReference type="InterPro" id="IPR032003">
    <property type="entry name" value="RAC_head"/>
</dbReference>
<protein>
    <submittedName>
        <fullName evidence="6">Unnamed protein product</fullName>
    </submittedName>
</protein>
<feature type="domain" description="J" evidence="5">
    <location>
        <begin position="92"/>
        <end position="162"/>
    </location>
</feature>
<dbReference type="CDD" id="cd06257">
    <property type="entry name" value="DnaJ"/>
    <property type="match status" value="1"/>
</dbReference>
<dbReference type="Gene3D" id="1.10.8.840">
    <property type="entry name" value="Ribosome-associated complex head domain"/>
    <property type="match status" value="1"/>
</dbReference>
<dbReference type="SUPFAM" id="SSF46565">
    <property type="entry name" value="Chaperone J-domain"/>
    <property type="match status" value="1"/>
</dbReference>
<dbReference type="InterPro" id="IPR001623">
    <property type="entry name" value="DnaJ_domain"/>
</dbReference>
<dbReference type="Proteomes" id="UP001165063">
    <property type="component" value="Unassembled WGS sequence"/>
</dbReference>
<dbReference type="PANTHER" id="PTHR43999:SF1">
    <property type="entry name" value="DNAJ HOMOLOG SUBFAMILY C MEMBER 2"/>
    <property type="match status" value="1"/>
</dbReference>
<dbReference type="Pfam" id="PF16717">
    <property type="entry name" value="RAC_head"/>
    <property type="match status" value="1"/>
</dbReference>
<dbReference type="SMART" id="SM00271">
    <property type="entry name" value="DnaJ"/>
    <property type="match status" value="1"/>
</dbReference>
<feature type="region of interest" description="Disordered" evidence="4">
    <location>
        <begin position="160"/>
        <end position="180"/>
    </location>
</feature>
<dbReference type="Pfam" id="PF21884">
    <property type="entry name" value="ZUO1-like_ZHD"/>
    <property type="match status" value="1"/>
</dbReference>
<dbReference type="Pfam" id="PF26185">
    <property type="entry name" value="Zuotin_N"/>
    <property type="match status" value="1"/>
</dbReference>
<comment type="caution">
    <text evidence="6">The sequence shown here is derived from an EMBL/GenBank/DDBJ whole genome shotgun (WGS) entry which is preliminary data.</text>
</comment>
<dbReference type="InterPro" id="IPR042569">
    <property type="entry name" value="RAC_head_sf"/>
</dbReference>
<dbReference type="PROSITE" id="PS50076">
    <property type="entry name" value="DNAJ_2"/>
    <property type="match status" value="1"/>
</dbReference>
<evidence type="ECO:0000256" key="2">
    <source>
        <dbReference type="ARBA" id="ARBA00022490"/>
    </source>
</evidence>
<evidence type="ECO:0000256" key="1">
    <source>
        <dbReference type="ARBA" id="ARBA00004496"/>
    </source>
</evidence>
<evidence type="ECO:0000313" key="7">
    <source>
        <dbReference type="Proteomes" id="UP001165063"/>
    </source>
</evidence>
<dbReference type="CDD" id="cd23953">
    <property type="entry name" value="zuotin_NTD"/>
    <property type="match status" value="1"/>
</dbReference>
<proteinExistence type="predicted"/>
<evidence type="ECO:0000259" key="5">
    <source>
        <dbReference type="PROSITE" id="PS50076"/>
    </source>
</evidence>
<feature type="region of interest" description="Disordered" evidence="4">
    <location>
        <begin position="288"/>
        <end position="317"/>
    </location>
</feature>
<dbReference type="OrthoDB" id="1690618at2759"/>
<dbReference type="PANTHER" id="PTHR43999">
    <property type="entry name" value="DNAJ HOMOLOG SUBFAMILY C MEMBER 2"/>
    <property type="match status" value="1"/>
</dbReference>
<evidence type="ECO:0000256" key="4">
    <source>
        <dbReference type="SAM" id="MobiDB-lite"/>
    </source>
</evidence>
<gene>
    <name evidence="6" type="ORF">Amon01_000255500</name>
</gene>
<dbReference type="GO" id="GO:0030544">
    <property type="term" value="F:Hsp70 protein binding"/>
    <property type="evidence" value="ECO:0007669"/>
    <property type="project" value="InterPro"/>
</dbReference>
<dbReference type="GO" id="GO:0051083">
    <property type="term" value="P:'de novo' cotranslational protein folding"/>
    <property type="evidence" value="ECO:0007669"/>
    <property type="project" value="InterPro"/>
</dbReference>
<accession>A0A9W7DEV9</accession>
<keyword evidence="2" id="KW-0963">Cytoplasm</keyword>
<dbReference type="InterPro" id="IPR044634">
    <property type="entry name" value="Zuotin/DnaJC2"/>
</dbReference>
<feature type="compositionally biased region" description="Acidic residues" evidence="4">
    <location>
        <begin position="66"/>
        <end position="76"/>
    </location>
</feature>
<dbReference type="GO" id="GO:0006450">
    <property type="term" value="P:regulation of translational fidelity"/>
    <property type="evidence" value="ECO:0007669"/>
    <property type="project" value="InterPro"/>
</dbReference>
<dbReference type="AlphaFoldDB" id="A0A9W7DEV9"/>
<keyword evidence="3" id="KW-0143">Chaperone</keyword>
<reference evidence="6" key="1">
    <citation type="submission" date="2023-04" db="EMBL/GenBank/DDBJ databases">
        <title>Ambrosiozyma monospora NBRC 1965.</title>
        <authorList>
            <person name="Ichikawa N."/>
            <person name="Sato H."/>
            <person name="Tonouchi N."/>
        </authorList>
    </citation>
    <scope>NUCLEOTIDE SEQUENCE</scope>
    <source>
        <strain evidence="6">NBRC 1965</strain>
    </source>
</reference>
<comment type="subcellular location">
    <subcellularLocation>
        <location evidence="1">Cytoplasm</location>
    </subcellularLocation>
</comment>
<evidence type="ECO:0000256" key="3">
    <source>
        <dbReference type="ARBA" id="ARBA00023186"/>
    </source>
</evidence>
<dbReference type="GO" id="GO:0043022">
    <property type="term" value="F:ribosome binding"/>
    <property type="evidence" value="ECO:0007669"/>
    <property type="project" value="InterPro"/>
</dbReference>
<dbReference type="InterPro" id="IPR054076">
    <property type="entry name" value="ZUO1-like_ZHD"/>
</dbReference>
<dbReference type="InterPro" id="IPR036869">
    <property type="entry name" value="J_dom_sf"/>
</dbReference>